<dbReference type="InterPro" id="IPR036185">
    <property type="entry name" value="DNA_heli_DnaB-like_N_sf"/>
</dbReference>
<evidence type="ECO:0000256" key="11">
    <source>
        <dbReference type="ARBA" id="ARBA00048954"/>
    </source>
</evidence>
<keyword evidence="3" id="KW-0235">DNA replication</keyword>
<name>A0A023D6F7_ACIMT</name>
<keyword evidence="4" id="KW-0547">Nucleotide-binding</keyword>
<dbReference type="GO" id="GO:0043139">
    <property type="term" value="F:5'-3' DNA helicase activity"/>
    <property type="evidence" value="ECO:0007669"/>
    <property type="project" value="UniProtKB-EC"/>
</dbReference>
<reference evidence="15" key="1">
    <citation type="journal article" date="2014" name="FEMS Microbiol. Lett.">
        <title>Draft Genomic DNA Sequence of the Facultatively Methylotrophic Bacterium Acidomonas methanolica type strain MB58.</title>
        <authorList>
            <person name="Higashiura N."/>
            <person name="Hadano H."/>
            <person name="Hirakawa H."/>
            <person name="Matsutani M."/>
            <person name="Takabe S."/>
            <person name="Matsushita K."/>
            <person name="Azuma Y."/>
        </authorList>
    </citation>
    <scope>NUCLEOTIDE SEQUENCE [LARGE SCALE GENOMIC DNA]</scope>
    <source>
        <strain evidence="15">MB58</strain>
    </source>
</reference>
<dbReference type="GO" id="GO:0006269">
    <property type="term" value="P:DNA replication, synthesis of primer"/>
    <property type="evidence" value="ECO:0007669"/>
    <property type="project" value="UniProtKB-KW"/>
</dbReference>
<comment type="caution">
    <text evidence="14">The sequence shown here is derived from an EMBL/GenBank/DDBJ whole genome shotgun (WGS) entry which is preliminary data.</text>
</comment>
<dbReference type="GO" id="GO:0005829">
    <property type="term" value="C:cytosol"/>
    <property type="evidence" value="ECO:0007669"/>
    <property type="project" value="TreeGrafter"/>
</dbReference>
<evidence type="ECO:0000256" key="9">
    <source>
        <dbReference type="ARBA" id="ARBA00023235"/>
    </source>
</evidence>
<dbReference type="Pfam" id="PF03796">
    <property type="entry name" value="DnaB_C"/>
    <property type="match status" value="1"/>
</dbReference>
<feature type="domain" description="SF4 helicase" evidence="13">
    <location>
        <begin position="181"/>
        <end position="487"/>
    </location>
</feature>
<evidence type="ECO:0000256" key="5">
    <source>
        <dbReference type="ARBA" id="ARBA00022801"/>
    </source>
</evidence>
<dbReference type="InterPro" id="IPR027417">
    <property type="entry name" value="P-loop_NTPase"/>
</dbReference>
<evidence type="ECO:0000256" key="12">
    <source>
        <dbReference type="SAM" id="MobiDB-lite"/>
    </source>
</evidence>
<gene>
    <name evidence="14" type="ORF">Amme_076_015</name>
</gene>
<dbReference type="RefSeq" id="WP_042059976.1">
    <property type="nucleotide sequence ID" value="NZ_BAND01000076.1"/>
</dbReference>
<evidence type="ECO:0000256" key="2">
    <source>
        <dbReference type="ARBA" id="ARBA00022515"/>
    </source>
</evidence>
<dbReference type="Pfam" id="PF00772">
    <property type="entry name" value="DnaB"/>
    <property type="match status" value="1"/>
</dbReference>
<comment type="similarity">
    <text evidence="1">Belongs to the helicase family. DnaB subfamily.</text>
</comment>
<feature type="compositionally biased region" description="Basic and acidic residues" evidence="12">
    <location>
        <begin position="380"/>
        <end position="397"/>
    </location>
</feature>
<evidence type="ECO:0000313" key="15">
    <source>
        <dbReference type="Proteomes" id="UP000019760"/>
    </source>
</evidence>
<feature type="region of interest" description="Disordered" evidence="12">
    <location>
        <begin position="378"/>
        <end position="397"/>
    </location>
</feature>
<evidence type="ECO:0000256" key="4">
    <source>
        <dbReference type="ARBA" id="ARBA00022741"/>
    </source>
</evidence>
<evidence type="ECO:0000256" key="1">
    <source>
        <dbReference type="ARBA" id="ARBA00008428"/>
    </source>
</evidence>
<dbReference type="OrthoDB" id="7238956at2"/>
<dbReference type="CDD" id="cd00984">
    <property type="entry name" value="DnaB_C"/>
    <property type="match status" value="1"/>
</dbReference>
<evidence type="ECO:0000256" key="8">
    <source>
        <dbReference type="ARBA" id="ARBA00023125"/>
    </source>
</evidence>
<comment type="catalytic activity">
    <reaction evidence="11">
        <text>ATP + H2O = ADP + phosphate + H(+)</text>
        <dbReference type="Rhea" id="RHEA:13065"/>
        <dbReference type="ChEBI" id="CHEBI:15377"/>
        <dbReference type="ChEBI" id="CHEBI:15378"/>
        <dbReference type="ChEBI" id="CHEBI:30616"/>
        <dbReference type="ChEBI" id="CHEBI:43474"/>
        <dbReference type="ChEBI" id="CHEBI:456216"/>
        <dbReference type="EC" id="5.6.2.3"/>
    </reaction>
</comment>
<keyword evidence="5" id="KW-0378">Hydrolase</keyword>
<protein>
    <recommendedName>
        <fullName evidence="10">DNA 5'-3' helicase</fullName>
        <ecNumber evidence="10">5.6.2.3</ecNumber>
    </recommendedName>
</protein>
<evidence type="ECO:0000256" key="3">
    <source>
        <dbReference type="ARBA" id="ARBA00022705"/>
    </source>
</evidence>
<dbReference type="SUPFAM" id="SSF52540">
    <property type="entry name" value="P-loop containing nucleoside triphosphate hydrolases"/>
    <property type="match status" value="1"/>
</dbReference>
<dbReference type="GO" id="GO:0003677">
    <property type="term" value="F:DNA binding"/>
    <property type="evidence" value="ECO:0007669"/>
    <property type="project" value="UniProtKB-KW"/>
</dbReference>
<dbReference type="InterPro" id="IPR007693">
    <property type="entry name" value="DNA_helicase_DnaB-like_N"/>
</dbReference>
<accession>A0A023D6F7</accession>
<dbReference type="PANTHER" id="PTHR30153:SF2">
    <property type="entry name" value="REPLICATIVE DNA HELICASE"/>
    <property type="match status" value="1"/>
</dbReference>
<dbReference type="Gene3D" id="1.10.860.10">
    <property type="entry name" value="DNAb Helicase, Chain A"/>
    <property type="match status" value="1"/>
</dbReference>
<dbReference type="Proteomes" id="UP000019760">
    <property type="component" value="Unassembled WGS sequence"/>
</dbReference>
<dbReference type="GO" id="GO:1990077">
    <property type="term" value="C:primosome complex"/>
    <property type="evidence" value="ECO:0007669"/>
    <property type="project" value="UniProtKB-KW"/>
</dbReference>
<keyword evidence="15" id="KW-1185">Reference proteome</keyword>
<evidence type="ECO:0000313" key="14">
    <source>
        <dbReference type="EMBL" id="GAJ29722.1"/>
    </source>
</evidence>
<reference evidence="14 15" key="2">
    <citation type="journal article" date="2014" name="FEMS Microbiol. Lett.">
        <title>Draft genomic DNA sequence of the facultatively methylotrophic bacterium Acidomonas methanolica type strain MB58.</title>
        <authorList>
            <person name="Higashiura N."/>
            <person name="Hadano H."/>
            <person name="Hirakawa H."/>
            <person name="Matsutani M."/>
            <person name="Takabe S."/>
            <person name="Matsushita K."/>
            <person name="Azuma Y."/>
        </authorList>
    </citation>
    <scope>NUCLEOTIDE SEQUENCE [LARGE SCALE GENOMIC DNA]</scope>
    <source>
        <strain evidence="14 15">MB58</strain>
    </source>
</reference>
<dbReference type="InterPro" id="IPR016136">
    <property type="entry name" value="DNA_helicase_N/primase_C"/>
</dbReference>
<keyword evidence="6 14" id="KW-0347">Helicase</keyword>
<dbReference type="PANTHER" id="PTHR30153">
    <property type="entry name" value="REPLICATIVE DNA HELICASE DNAB"/>
    <property type="match status" value="1"/>
</dbReference>
<dbReference type="GO" id="GO:0016787">
    <property type="term" value="F:hydrolase activity"/>
    <property type="evidence" value="ECO:0007669"/>
    <property type="project" value="UniProtKB-KW"/>
</dbReference>
<dbReference type="Gene3D" id="3.40.50.300">
    <property type="entry name" value="P-loop containing nucleotide triphosphate hydrolases"/>
    <property type="match status" value="1"/>
</dbReference>
<dbReference type="SUPFAM" id="SSF48024">
    <property type="entry name" value="N-terminal domain of DnaB helicase"/>
    <property type="match status" value="1"/>
</dbReference>
<dbReference type="AlphaFoldDB" id="A0A023D6F7"/>
<keyword evidence="8" id="KW-0238">DNA-binding</keyword>
<keyword evidence="9" id="KW-0413">Isomerase</keyword>
<dbReference type="EMBL" id="BAND01000076">
    <property type="protein sequence ID" value="GAJ29722.1"/>
    <property type="molecule type" value="Genomic_DNA"/>
</dbReference>
<organism evidence="14 15">
    <name type="scientific">Acidomonas methanolica NBRC 104435</name>
    <dbReference type="NCBI Taxonomy" id="1231351"/>
    <lineage>
        <taxon>Bacteria</taxon>
        <taxon>Pseudomonadati</taxon>
        <taxon>Pseudomonadota</taxon>
        <taxon>Alphaproteobacteria</taxon>
        <taxon>Acetobacterales</taxon>
        <taxon>Acetobacteraceae</taxon>
        <taxon>Acidomonas</taxon>
    </lineage>
</organism>
<dbReference type="EC" id="5.6.2.3" evidence="10"/>
<dbReference type="GO" id="GO:0005524">
    <property type="term" value="F:ATP binding"/>
    <property type="evidence" value="ECO:0007669"/>
    <property type="project" value="UniProtKB-KW"/>
</dbReference>
<dbReference type="PROSITE" id="PS51199">
    <property type="entry name" value="SF4_HELICASE"/>
    <property type="match status" value="1"/>
</dbReference>
<evidence type="ECO:0000259" key="13">
    <source>
        <dbReference type="PROSITE" id="PS51199"/>
    </source>
</evidence>
<evidence type="ECO:0000256" key="6">
    <source>
        <dbReference type="ARBA" id="ARBA00022806"/>
    </source>
</evidence>
<dbReference type="InterPro" id="IPR007694">
    <property type="entry name" value="DNA_helicase_DnaB-like_C"/>
</dbReference>
<keyword evidence="7" id="KW-0067">ATP-binding</keyword>
<keyword evidence="2" id="KW-0639">Primosome</keyword>
<sequence length="492" mass="54059">MKLAELVPPGRSFENPDAEQALLGTLMVNDGVFDAVAEIVTADHFADEVHAEFFRIIAARIRGGRRVDPITVRNEARSNAVTGPAWESYLSRMTGAFTAPFMAPEYARAIRDCWVARAGKSVANDFLTNLRHDPREAATVLEEAQEALNQIVDSGDSYRPVVTALVAVNALREQLDQNWRNGITLSGISSGYAALDAWLDGFHRGGMYVIAGRPAMGKSSIGMCLAVRMALNHGRGLFWSGEMSPSELMARVIAAKTKLPSSAVISGHWRFKDGVRPLGDDVMERIAIASTEAAGIPLVIDDRPGVTVAQIATRAKRMKREKAGIAFIVLDYIGLMRGTPEARRAGNRVAEVTGISSDIARLARELDIPVVVLSQLNRQSENREDRRPTMSDIRESGAIEQDARAVIGVFREEAAIQTRMADGVPVRNFNESDSAYKTRSDETLRRLEEVRGRADLIVMKNRSGRTGTIPMFFDGPSTWFRDEEEGQSSNAW</sequence>
<evidence type="ECO:0000256" key="7">
    <source>
        <dbReference type="ARBA" id="ARBA00022840"/>
    </source>
</evidence>
<evidence type="ECO:0000256" key="10">
    <source>
        <dbReference type="ARBA" id="ARBA00044969"/>
    </source>
</evidence>
<proteinExistence type="inferred from homology"/>